<protein>
    <submittedName>
        <fullName evidence="2">Uncharacterized protein</fullName>
    </submittedName>
</protein>
<sequence>MDDLEAMEAKIAGNAGETPPQEVVMNAENIPSARASALDIALLKKTSEEQVQILRAAVARGLDEDDPVIDIYNAATSAARSAHSTATAVLAVSDALMQGLDRLPAQMLDGAKLAGGDVSGEIKTAAKDVAGAILQAGNLAAGGMAKDLIHVKKVINDAAVIGADKIKSASDDLVGKLDAAVDQKVSEGVDVFAKAAAQAAIATSKAAAASRFVWSAAGVSFLVIFFAGVGGFLDHEYLSLTHRIAPAPFVLTATGKINCGKDPSLGTGEICEIR</sequence>
<reference evidence="2 3" key="1">
    <citation type="journal article" date="2016" name="Int. J. Mol. Sci.">
        <title>Comparative genomics of the extreme acidophile Acidithiobacillus thiooxidans reveals intraspecific divergence and niche adaptation.</title>
        <authorList>
            <person name="Zhang X."/>
            <person name="Feng X."/>
            <person name="Tao J."/>
            <person name="Ma L."/>
            <person name="Xiao Y."/>
            <person name="Liang Y."/>
            <person name="Liu X."/>
            <person name="Yin H."/>
        </authorList>
    </citation>
    <scope>NUCLEOTIDE SEQUENCE [LARGE SCALE GENOMIC DNA]</scope>
    <source>
        <strain evidence="2 3">A02</strain>
    </source>
</reference>
<keyword evidence="1" id="KW-0472">Membrane</keyword>
<evidence type="ECO:0000313" key="3">
    <source>
        <dbReference type="Proteomes" id="UP000094893"/>
    </source>
</evidence>
<evidence type="ECO:0000256" key="1">
    <source>
        <dbReference type="SAM" id="Phobius"/>
    </source>
</evidence>
<comment type="caution">
    <text evidence="2">The sequence shown here is derived from an EMBL/GenBank/DDBJ whole genome shotgun (WGS) entry which is preliminary data.</text>
</comment>
<proteinExistence type="predicted"/>
<keyword evidence="1" id="KW-0812">Transmembrane</keyword>
<dbReference type="EMBL" id="LWSA01000229">
    <property type="protein sequence ID" value="OCX69662.1"/>
    <property type="molecule type" value="Genomic_DNA"/>
</dbReference>
<dbReference type="RefSeq" id="WP_024895102.1">
    <property type="nucleotide sequence ID" value="NZ_LWRZ01000123.1"/>
</dbReference>
<accession>A0A1C2IIH5</accession>
<evidence type="ECO:0000313" key="2">
    <source>
        <dbReference type="EMBL" id="OCX69662.1"/>
    </source>
</evidence>
<dbReference type="AlphaFoldDB" id="A0A1C2IIH5"/>
<gene>
    <name evidence="2" type="ORF">A6P07_16005</name>
</gene>
<keyword evidence="1" id="KW-1133">Transmembrane helix</keyword>
<feature type="transmembrane region" description="Helical" evidence="1">
    <location>
        <begin position="212"/>
        <end position="233"/>
    </location>
</feature>
<dbReference type="Proteomes" id="UP000094893">
    <property type="component" value="Unassembled WGS sequence"/>
</dbReference>
<organism evidence="2 3">
    <name type="scientific">Acidithiobacillus thiooxidans</name>
    <name type="common">Thiobacillus thiooxidans</name>
    <dbReference type="NCBI Taxonomy" id="930"/>
    <lineage>
        <taxon>Bacteria</taxon>
        <taxon>Pseudomonadati</taxon>
        <taxon>Pseudomonadota</taxon>
        <taxon>Acidithiobacillia</taxon>
        <taxon>Acidithiobacillales</taxon>
        <taxon>Acidithiobacillaceae</taxon>
        <taxon>Acidithiobacillus</taxon>
    </lineage>
</organism>
<name>A0A1C2IIH5_ACITH</name>